<dbReference type="AlphaFoldDB" id="X6MTJ1"/>
<accession>X6MTJ1</accession>
<gene>
    <name evidence="1" type="ORF">RFI_20929</name>
</gene>
<proteinExistence type="predicted"/>
<protein>
    <submittedName>
        <fullName evidence="1">Uncharacterized protein</fullName>
    </submittedName>
</protein>
<dbReference type="EMBL" id="ASPP01018286">
    <property type="protein sequence ID" value="ETO16410.1"/>
    <property type="molecule type" value="Genomic_DNA"/>
</dbReference>
<dbReference type="Proteomes" id="UP000023152">
    <property type="component" value="Unassembled WGS sequence"/>
</dbReference>
<sequence length="357" mass="40906">MTTYGYLGDSKKVNEIFARQLQGNKCTVLSLNARILGYIHELLLVCHGDERMFQERQQKIHDDWNQSLKRTSPSRNINIVTIAASTNGMDMVSILESVLNNYSLFHCSPNRITFDLIIYGIASVHSQRIVNEDLVGAQQSRQSLLNMFERFSKIQPTKKSKLMANVDHDFHFKLTNQTFAALVYPHLARGIRSEAENILGTVMQIEGLQYRKDWWALEEHFCAVGSIEPFFYSFQKDFAAVFPDLPQTTLLLPLYSLKAKSAQVKNVSMNIGKQTKNTNKYSSNNIINSKWNKQFEQSWLSLVGKSVSNSKHSIPDHLYHSGISKFKGVNKHLEKKRIQNEVLGKKGKFHKKTNPKH</sequence>
<evidence type="ECO:0000313" key="2">
    <source>
        <dbReference type="Proteomes" id="UP000023152"/>
    </source>
</evidence>
<comment type="caution">
    <text evidence="1">The sequence shown here is derived from an EMBL/GenBank/DDBJ whole genome shotgun (WGS) entry which is preliminary data.</text>
</comment>
<reference evidence="1 2" key="1">
    <citation type="journal article" date="2013" name="Curr. Biol.">
        <title>The Genome of the Foraminiferan Reticulomyxa filosa.</title>
        <authorList>
            <person name="Glockner G."/>
            <person name="Hulsmann N."/>
            <person name="Schleicher M."/>
            <person name="Noegel A.A."/>
            <person name="Eichinger L."/>
            <person name="Gallinger C."/>
            <person name="Pawlowski J."/>
            <person name="Sierra R."/>
            <person name="Euteneuer U."/>
            <person name="Pillet L."/>
            <person name="Moustafa A."/>
            <person name="Platzer M."/>
            <person name="Groth M."/>
            <person name="Szafranski K."/>
            <person name="Schliwa M."/>
        </authorList>
    </citation>
    <scope>NUCLEOTIDE SEQUENCE [LARGE SCALE GENOMIC DNA]</scope>
</reference>
<keyword evidence="2" id="KW-1185">Reference proteome</keyword>
<name>X6MTJ1_RETFI</name>
<organism evidence="1 2">
    <name type="scientific">Reticulomyxa filosa</name>
    <dbReference type="NCBI Taxonomy" id="46433"/>
    <lineage>
        <taxon>Eukaryota</taxon>
        <taxon>Sar</taxon>
        <taxon>Rhizaria</taxon>
        <taxon>Retaria</taxon>
        <taxon>Foraminifera</taxon>
        <taxon>Monothalamids</taxon>
        <taxon>Reticulomyxidae</taxon>
        <taxon>Reticulomyxa</taxon>
    </lineage>
</organism>
<evidence type="ECO:0000313" key="1">
    <source>
        <dbReference type="EMBL" id="ETO16410.1"/>
    </source>
</evidence>